<organism evidence="1 2">
    <name type="scientific">Microvirga aerophila</name>
    <dbReference type="NCBI Taxonomy" id="670291"/>
    <lineage>
        <taxon>Bacteria</taxon>
        <taxon>Pseudomonadati</taxon>
        <taxon>Pseudomonadota</taxon>
        <taxon>Alphaproteobacteria</taxon>
        <taxon>Hyphomicrobiales</taxon>
        <taxon>Methylobacteriaceae</taxon>
        <taxon>Microvirga</taxon>
    </lineage>
</organism>
<sequence length="100" mass="11169">MLEDNLGAITSHKHHREVVEWPEMDCGSMNGFELARQARDCWPRISIVSGRAAPAHGDLPEQAVFIAKPYRPAAICGPRGQDLRLKHRCIGAIKRICAIR</sequence>
<dbReference type="EMBL" id="BJYU01000050">
    <property type="protein sequence ID" value="GEO15860.1"/>
    <property type="molecule type" value="Genomic_DNA"/>
</dbReference>
<gene>
    <name evidence="1" type="ORF">MAE02_35560</name>
</gene>
<comment type="caution">
    <text evidence="1">The sequence shown here is derived from an EMBL/GenBank/DDBJ whole genome shotgun (WGS) entry which is preliminary data.</text>
</comment>
<dbReference type="OrthoDB" id="9784719at2"/>
<protein>
    <recommendedName>
        <fullName evidence="3">Response regulatory domain-containing protein</fullName>
    </recommendedName>
</protein>
<reference evidence="1 2" key="1">
    <citation type="submission" date="2019-07" db="EMBL/GenBank/DDBJ databases">
        <title>Whole genome shotgun sequence of Microvirga aerophila NBRC 106136.</title>
        <authorList>
            <person name="Hosoyama A."/>
            <person name="Uohara A."/>
            <person name="Ohji S."/>
            <person name="Ichikawa N."/>
        </authorList>
    </citation>
    <scope>NUCLEOTIDE SEQUENCE [LARGE SCALE GENOMIC DNA]</scope>
    <source>
        <strain evidence="1 2">NBRC 106136</strain>
    </source>
</reference>
<dbReference type="Proteomes" id="UP000321085">
    <property type="component" value="Unassembled WGS sequence"/>
</dbReference>
<proteinExistence type="predicted"/>
<dbReference type="AlphaFoldDB" id="A0A512BV92"/>
<evidence type="ECO:0000313" key="1">
    <source>
        <dbReference type="EMBL" id="GEO15860.1"/>
    </source>
</evidence>
<evidence type="ECO:0000313" key="2">
    <source>
        <dbReference type="Proteomes" id="UP000321085"/>
    </source>
</evidence>
<dbReference type="RefSeq" id="WP_114187998.1">
    <property type="nucleotide sequence ID" value="NZ_BJYU01000050.1"/>
</dbReference>
<accession>A0A512BV92</accession>
<evidence type="ECO:0008006" key="3">
    <source>
        <dbReference type="Google" id="ProtNLM"/>
    </source>
</evidence>
<name>A0A512BV92_9HYPH</name>
<keyword evidence="2" id="KW-1185">Reference proteome</keyword>